<dbReference type="EMBL" id="BJXR01000025">
    <property type="protein sequence ID" value="GEN07537.1"/>
    <property type="molecule type" value="Genomic_DNA"/>
</dbReference>
<evidence type="ECO:0000256" key="4">
    <source>
        <dbReference type="SAM" id="SignalP"/>
    </source>
</evidence>
<dbReference type="Pfam" id="PF00565">
    <property type="entry name" value="SNase"/>
    <property type="match status" value="1"/>
</dbReference>
<dbReference type="InterPro" id="IPR035437">
    <property type="entry name" value="SNase_OB-fold_sf"/>
</dbReference>
<dbReference type="STRING" id="1334629.MFUL124B02_03145"/>
<name>A0A511T0Y3_MYXFU</name>
<dbReference type="Proteomes" id="UP000183760">
    <property type="component" value="Unassembled WGS sequence"/>
</dbReference>
<evidence type="ECO:0000256" key="1">
    <source>
        <dbReference type="ARBA" id="ARBA00022722"/>
    </source>
</evidence>
<keyword evidence="2" id="KW-0255">Endonuclease</keyword>
<evidence type="ECO:0000313" key="8">
    <source>
        <dbReference type="Proteomes" id="UP000183760"/>
    </source>
</evidence>
<dbReference type="AlphaFoldDB" id="A0A511T0Y3"/>
<dbReference type="InterPro" id="IPR016071">
    <property type="entry name" value="Staphylococal_nuclease_OB-fold"/>
</dbReference>
<evidence type="ECO:0000313" key="6">
    <source>
        <dbReference type="EMBL" id="GEN07537.1"/>
    </source>
</evidence>
<proteinExistence type="predicted"/>
<comment type="caution">
    <text evidence="6">The sequence shown here is derived from an EMBL/GenBank/DDBJ whole genome shotgun (WGS) entry which is preliminary data.</text>
</comment>
<dbReference type="OrthoDB" id="4376109at2"/>
<feature type="chain" id="PRO_5022757655" evidence="4">
    <location>
        <begin position="30"/>
        <end position="170"/>
    </location>
</feature>
<dbReference type="EMBL" id="FOIB01000001">
    <property type="protein sequence ID" value="SES87737.1"/>
    <property type="molecule type" value="Genomic_DNA"/>
</dbReference>
<accession>A0A511T0Y3</accession>
<reference evidence="7 8" key="1">
    <citation type="submission" date="2016-10" db="EMBL/GenBank/DDBJ databases">
        <authorList>
            <person name="Varghese N."/>
            <person name="Submissions S."/>
        </authorList>
    </citation>
    <scope>NUCLEOTIDE SEQUENCE [LARGE SCALE GENOMIC DNA]</scope>
    <source>
        <strain evidence="7 8">DSM 16525</strain>
    </source>
</reference>
<organism evidence="6 9">
    <name type="scientific">Myxococcus fulvus</name>
    <dbReference type="NCBI Taxonomy" id="33"/>
    <lineage>
        <taxon>Bacteria</taxon>
        <taxon>Pseudomonadati</taxon>
        <taxon>Myxococcota</taxon>
        <taxon>Myxococcia</taxon>
        <taxon>Myxococcales</taxon>
        <taxon>Cystobacterineae</taxon>
        <taxon>Myxococcaceae</taxon>
        <taxon>Myxococcus</taxon>
    </lineage>
</organism>
<dbReference type="PROSITE" id="PS50830">
    <property type="entry name" value="TNASE_3"/>
    <property type="match status" value="1"/>
</dbReference>
<evidence type="ECO:0000259" key="5">
    <source>
        <dbReference type="PROSITE" id="PS50830"/>
    </source>
</evidence>
<protein>
    <submittedName>
        <fullName evidence="7">Micrococcal nuclease</fullName>
    </submittedName>
</protein>
<dbReference type="PANTHER" id="PTHR12302">
    <property type="entry name" value="EBNA2 BINDING PROTEIN P100"/>
    <property type="match status" value="1"/>
</dbReference>
<dbReference type="RefSeq" id="WP_083559510.1">
    <property type="nucleotide sequence ID" value="NZ_BJXR01000025.1"/>
</dbReference>
<evidence type="ECO:0000256" key="2">
    <source>
        <dbReference type="ARBA" id="ARBA00022759"/>
    </source>
</evidence>
<gene>
    <name evidence="6" type="ORF">MFU01_25740</name>
    <name evidence="7" type="ORF">SAMN05443572_101448</name>
</gene>
<evidence type="ECO:0000313" key="7">
    <source>
        <dbReference type="EMBL" id="SES87737.1"/>
    </source>
</evidence>
<dbReference type="Proteomes" id="UP000321514">
    <property type="component" value="Unassembled WGS sequence"/>
</dbReference>
<keyword evidence="4" id="KW-0732">Signal</keyword>
<keyword evidence="8" id="KW-1185">Reference proteome</keyword>
<sequence length="170" mass="18268">MPALNHVPPSRWFVLLTAWLVTSALGCGADPGGTCGPSTGLVTEVLDGDTLVLEGGGRVRYLLADTPESTAGKHECFGREAHAFNRSLVEGRHVTLVDAEACEDRFGRRLAYVFVDDRDVSALLVERGLACVLHVPPAGDSRRQEFEALEAQARRARRGLWGACSPVPCA</sequence>
<dbReference type="GO" id="GO:0004519">
    <property type="term" value="F:endonuclease activity"/>
    <property type="evidence" value="ECO:0007669"/>
    <property type="project" value="UniProtKB-KW"/>
</dbReference>
<dbReference type="SUPFAM" id="SSF50199">
    <property type="entry name" value="Staphylococcal nuclease"/>
    <property type="match status" value="1"/>
</dbReference>
<keyword evidence="3" id="KW-0378">Hydrolase</keyword>
<keyword evidence="1" id="KW-0540">Nuclease</keyword>
<evidence type="ECO:0000313" key="9">
    <source>
        <dbReference type="Proteomes" id="UP000321514"/>
    </source>
</evidence>
<dbReference type="SMART" id="SM00318">
    <property type="entry name" value="SNc"/>
    <property type="match status" value="1"/>
</dbReference>
<reference evidence="6 9" key="2">
    <citation type="submission" date="2019-07" db="EMBL/GenBank/DDBJ databases">
        <title>Whole genome shotgun sequence of Myxococcus fulvus NBRC 100333.</title>
        <authorList>
            <person name="Hosoyama A."/>
            <person name="Uohara A."/>
            <person name="Ohji S."/>
            <person name="Ichikawa N."/>
        </authorList>
    </citation>
    <scope>NUCLEOTIDE SEQUENCE [LARGE SCALE GENOMIC DNA]</scope>
    <source>
        <strain evidence="6 9">NBRC 100333</strain>
    </source>
</reference>
<dbReference type="GO" id="GO:0016787">
    <property type="term" value="F:hydrolase activity"/>
    <property type="evidence" value="ECO:0007669"/>
    <property type="project" value="UniProtKB-KW"/>
</dbReference>
<evidence type="ECO:0000256" key="3">
    <source>
        <dbReference type="ARBA" id="ARBA00022801"/>
    </source>
</evidence>
<feature type="signal peptide" evidence="4">
    <location>
        <begin position="1"/>
        <end position="29"/>
    </location>
</feature>
<dbReference type="Gene3D" id="2.40.50.90">
    <property type="match status" value="1"/>
</dbReference>
<feature type="domain" description="TNase-like" evidence="5">
    <location>
        <begin position="36"/>
        <end position="163"/>
    </location>
</feature>
<dbReference type="PANTHER" id="PTHR12302:SF3">
    <property type="entry name" value="SERINE_THREONINE-PROTEIN KINASE 31"/>
    <property type="match status" value="1"/>
</dbReference>